<dbReference type="SUPFAM" id="SSF55083">
    <property type="entry name" value="6-hydroxymethyl-7,8-dihydropterin pyrophosphokinase, HPPK"/>
    <property type="match status" value="1"/>
</dbReference>
<evidence type="ECO:0000256" key="12">
    <source>
        <dbReference type="ARBA" id="ARBA00033413"/>
    </source>
</evidence>
<gene>
    <name evidence="14" type="ORF">SAMN05444145_103206</name>
</gene>
<dbReference type="GO" id="GO:0005524">
    <property type="term" value="F:ATP binding"/>
    <property type="evidence" value="ECO:0007669"/>
    <property type="project" value="UniProtKB-KW"/>
</dbReference>
<name>A0A1H4B1Y2_9BACT</name>
<dbReference type="Gene3D" id="3.30.70.560">
    <property type="entry name" value="7,8-Dihydro-6-hydroxymethylpterin-pyrophosphokinase HPPK"/>
    <property type="match status" value="1"/>
</dbReference>
<comment type="similarity">
    <text evidence="2">Belongs to the HPPK family.</text>
</comment>
<comment type="pathway">
    <text evidence="1">Cofactor biosynthesis; tetrahydrofolate biosynthesis; 2-amino-4-hydroxy-6-hydroxymethyl-7,8-dihydropteridine diphosphate from 7,8-dihydroneopterin triphosphate: step 4/4.</text>
</comment>
<keyword evidence="6" id="KW-0547">Nucleotide-binding</keyword>
<dbReference type="Pfam" id="PF01288">
    <property type="entry name" value="HPPK"/>
    <property type="match status" value="1"/>
</dbReference>
<dbReference type="EMBL" id="FNRI01000003">
    <property type="protein sequence ID" value="SEA42099.1"/>
    <property type="molecule type" value="Genomic_DNA"/>
</dbReference>
<dbReference type="PANTHER" id="PTHR43071:SF1">
    <property type="entry name" value="2-AMINO-4-HYDROXY-6-HYDROXYMETHYLDIHYDROPTERIDINE PYROPHOSPHOKINASE"/>
    <property type="match status" value="1"/>
</dbReference>
<dbReference type="GO" id="GO:0003848">
    <property type="term" value="F:2-amino-4-hydroxy-6-hydroxymethyldihydropteridine diphosphokinase activity"/>
    <property type="evidence" value="ECO:0007669"/>
    <property type="project" value="UniProtKB-EC"/>
</dbReference>
<accession>A0A1H4B1Y2</accession>
<evidence type="ECO:0000256" key="8">
    <source>
        <dbReference type="ARBA" id="ARBA00022840"/>
    </source>
</evidence>
<feature type="domain" description="7,8-dihydro-6-hydroxymethylpterin-pyrophosphokinase" evidence="13">
    <location>
        <begin position="6"/>
        <end position="141"/>
    </location>
</feature>
<evidence type="ECO:0000256" key="6">
    <source>
        <dbReference type="ARBA" id="ARBA00022741"/>
    </source>
</evidence>
<dbReference type="PANTHER" id="PTHR43071">
    <property type="entry name" value="2-AMINO-4-HYDROXY-6-HYDROXYMETHYLDIHYDROPTERIDINE PYROPHOSPHOKINASE"/>
    <property type="match status" value="1"/>
</dbReference>
<dbReference type="InterPro" id="IPR000550">
    <property type="entry name" value="Hppk"/>
</dbReference>
<evidence type="ECO:0000256" key="7">
    <source>
        <dbReference type="ARBA" id="ARBA00022777"/>
    </source>
</evidence>
<evidence type="ECO:0000256" key="2">
    <source>
        <dbReference type="ARBA" id="ARBA00005810"/>
    </source>
</evidence>
<evidence type="ECO:0000256" key="1">
    <source>
        <dbReference type="ARBA" id="ARBA00005051"/>
    </source>
</evidence>
<evidence type="ECO:0000256" key="11">
    <source>
        <dbReference type="ARBA" id="ARBA00029766"/>
    </source>
</evidence>
<evidence type="ECO:0000256" key="3">
    <source>
        <dbReference type="ARBA" id="ARBA00013253"/>
    </source>
</evidence>
<keyword evidence="5" id="KW-0808">Transferase</keyword>
<proteinExistence type="inferred from homology"/>
<keyword evidence="9" id="KW-0289">Folate biosynthesis</keyword>
<reference evidence="14 15" key="1">
    <citation type="submission" date="2016-10" db="EMBL/GenBank/DDBJ databases">
        <authorList>
            <person name="de Groot N.N."/>
        </authorList>
    </citation>
    <scope>NUCLEOTIDE SEQUENCE [LARGE SCALE GENOMIC DNA]</scope>
    <source>
        <strain evidence="14 15">DSM 25383</strain>
    </source>
</reference>
<dbReference type="GO" id="GO:0046656">
    <property type="term" value="P:folic acid biosynthetic process"/>
    <property type="evidence" value="ECO:0007669"/>
    <property type="project" value="UniProtKB-KW"/>
</dbReference>
<sequence length="162" mass="17898">MTRVALLLGGNQGDVKRTLQTAQQLINSRVGAVLRCSHRYESAPWGFPAAQRFSNQALEVSTDLSPLEVLDACQQIERELGRNRAAEAVEKASSGAAYSSRPIDIDIIFYGDEVIDDERLTVPHPLLAEREFALQPLAEIMRRHRHPVTGVTVGEMLGALHK</sequence>
<organism evidence="14 15">
    <name type="scientific">Alistipes timonensis JC136</name>
    <dbReference type="NCBI Taxonomy" id="1033731"/>
    <lineage>
        <taxon>Bacteria</taxon>
        <taxon>Pseudomonadati</taxon>
        <taxon>Bacteroidota</taxon>
        <taxon>Bacteroidia</taxon>
        <taxon>Bacteroidales</taxon>
        <taxon>Rikenellaceae</taxon>
        <taxon>Alistipes</taxon>
    </lineage>
</organism>
<dbReference type="UniPathway" id="UPA00077">
    <property type="reaction ID" value="UER00155"/>
</dbReference>
<dbReference type="RefSeq" id="WP_010261669.1">
    <property type="nucleotide sequence ID" value="NZ_CAEG01000010.1"/>
</dbReference>
<dbReference type="CDD" id="cd00483">
    <property type="entry name" value="HPPK"/>
    <property type="match status" value="1"/>
</dbReference>
<evidence type="ECO:0000313" key="14">
    <source>
        <dbReference type="EMBL" id="SEA42099.1"/>
    </source>
</evidence>
<evidence type="ECO:0000256" key="5">
    <source>
        <dbReference type="ARBA" id="ARBA00022679"/>
    </source>
</evidence>
<dbReference type="InterPro" id="IPR035907">
    <property type="entry name" value="Hppk_sf"/>
</dbReference>
<comment type="function">
    <text evidence="10">Catalyzes the transfer of pyrophosphate from adenosine triphosphate (ATP) to 6-hydroxymethyl-7,8-dihydropterin, an enzymatic step in folate biosynthesis pathway.</text>
</comment>
<dbReference type="EC" id="2.7.6.3" evidence="3"/>
<keyword evidence="15" id="KW-1185">Reference proteome</keyword>
<dbReference type="STRING" id="1033731.SAMN05444145_103206"/>
<keyword evidence="8" id="KW-0067">ATP-binding</keyword>
<protein>
    <recommendedName>
        <fullName evidence="4">2-amino-4-hydroxy-6-hydroxymethyldihydropteridine pyrophosphokinase</fullName>
        <ecNumber evidence="3">2.7.6.3</ecNumber>
    </recommendedName>
    <alternativeName>
        <fullName evidence="11">6-hydroxymethyl-7,8-dihydropterin pyrophosphokinase</fullName>
    </alternativeName>
    <alternativeName>
        <fullName evidence="12">7,8-dihydro-6-hydroxymethylpterin-pyrophosphokinase</fullName>
    </alternativeName>
</protein>
<dbReference type="GO" id="GO:0016301">
    <property type="term" value="F:kinase activity"/>
    <property type="evidence" value="ECO:0007669"/>
    <property type="project" value="UniProtKB-KW"/>
</dbReference>
<dbReference type="NCBIfam" id="TIGR01498">
    <property type="entry name" value="folK"/>
    <property type="match status" value="1"/>
</dbReference>
<dbReference type="Proteomes" id="UP000183253">
    <property type="component" value="Unassembled WGS sequence"/>
</dbReference>
<keyword evidence="7 14" id="KW-0418">Kinase</keyword>
<dbReference type="GO" id="GO:0046654">
    <property type="term" value="P:tetrahydrofolate biosynthetic process"/>
    <property type="evidence" value="ECO:0007669"/>
    <property type="project" value="UniProtKB-UniPathway"/>
</dbReference>
<evidence type="ECO:0000256" key="4">
    <source>
        <dbReference type="ARBA" id="ARBA00016218"/>
    </source>
</evidence>
<evidence type="ECO:0000313" key="15">
    <source>
        <dbReference type="Proteomes" id="UP000183253"/>
    </source>
</evidence>
<dbReference type="OrthoDB" id="9808041at2"/>
<evidence type="ECO:0000259" key="13">
    <source>
        <dbReference type="Pfam" id="PF01288"/>
    </source>
</evidence>
<dbReference type="AlphaFoldDB" id="A0A1H4B1Y2"/>
<evidence type="ECO:0000256" key="10">
    <source>
        <dbReference type="ARBA" id="ARBA00029409"/>
    </source>
</evidence>
<evidence type="ECO:0000256" key="9">
    <source>
        <dbReference type="ARBA" id="ARBA00022909"/>
    </source>
</evidence>